<evidence type="ECO:0000313" key="5">
    <source>
        <dbReference type="EMBL" id="PHU38442.1"/>
    </source>
</evidence>
<dbReference type="PANTHER" id="PTHR42756:SF1">
    <property type="entry name" value="TRANSCRIPTIONAL REPRESSOR OF EMRAB OPERON"/>
    <property type="match status" value="1"/>
</dbReference>
<evidence type="ECO:0000313" key="6">
    <source>
        <dbReference type="Proteomes" id="UP000224563"/>
    </source>
</evidence>
<dbReference type="SUPFAM" id="SSF46785">
    <property type="entry name" value="Winged helix' DNA-binding domain"/>
    <property type="match status" value="1"/>
</dbReference>
<evidence type="ECO:0000259" key="4">
    <source>
        <dbReference type="PROSITE" id="PS50995"/>
    </source>
</evidence>
<dbReference type="SMART" id="SM00347">
    <property type="entry name" value="HTH_MARR"/>
    <property type="match status" value="1"/>
</dbReference>
<dbReference type="AlphaFoldDB" id="A0A2G3E586"/>
<sequence length="161" mass="18544">MGKEPINKHVGHSFRLIHNGIEHYFSIHNMESFGVKLTMSQSAILRYLYDNRDRDIFQKDIENAFQISGATASNTLKGMERQGVVHREPMPDDARKKKITMTSKGKEYHEKAIANLKELEETILMGMTDEEITTYRGLLERTIQNLEAKTGKLCCKKNNKK</sequence>
<organism evidence="5 6">
    <name type="scientific">Agathobacter ruminis</name>
    <dbReference type="NCBI Taxonomy" id="1712665"/>
    <lineage>
        <taxon>Bacteria</taxon>
        <taxon>Bacillati</taxon>
        <taxon>Bacillota</taxon>
        <taxon>Clostridia</taxon>
        <taxon>Lachnospirales</taxon>
        <taxon>Lachnospiraceae</taxon>
        <taxon>Agathobacter</taxon>
    </lineage>
</organism>
<dbReference type="Gene3D" id="1.10.10.10">
    <property type="entry name" value="Winged helix-like DNA-binding domain superfamily/Winged helix DNA-binding domain"/>
    <property type="match status" value="1"/>
</dbReference>
<dbReference type="InterPro" id="IPR000835">
    <property type="entry name" value="HTH_MarR-typ"/>
</dbReference>
<protein>
    <submittedName>
        <fullName evidence="5">MarR family transcriptional regulator</fullName>
    </submittedName>
</protein>
<name>A0A2G3E586_9FIRM</name>
<dbReference type="GO" id="GO:0003677">
    <property type="term" value="F:DNA binding"/>
    <property type="evidence" value="ECO:0007669"/>
    <property type="project" value="UniProtKB-KW"/>
</dbReference>
<comment type="caution">
    <text evidence="5">The sequence shown here is derived from an EMBL/GenBank/DDBJ whole genome shotgun (WGS) entry which is preliminary data.</text>
</comment>
<dbReference type="PANTHER" id="PTHR42756">
    <property type="entry name" value="TRANSCRIPTIONAL REGULATOR, MARR"/>
    <property type="match status" value="1"/>
</dbReference>
<dbReference type="EMBL" id="PDYG01000008">
    <property type="protein sequence ID" value="PHU38442.1"/>
    <property type="molecule type" value="Genomic_DNA"/>
</dbReference>
<keyword evidence="1" id="KW-0805">Transcription regulation</keyword>
<dbReference type="Pfam" id="PF12802">
    <property type="entry name" value="MarR_2"/>
    <property type="match status" value="1"/>
</dbReference>
<dbReference type="RefSeq" id="WP_051637784.1">
    <property type="nucleotide sequence ID" value="NZ_JANSWH010000051.1"/>
</dbReference>
<dbReference type="PROSITE" id="PS50995">
    <property type="entry name" value="HTH_MARR_2"/>
    <property type="match status" value="1"/>
</dbReference>
<dbReference type="PRINTS" id="PR00598">
    <property type="entry name" value="HTHMARR"/>
</dbReference>
<evidence type="ECO:0000256" key="2">
    <source>
        <dbReference type="ARBA" id="ARBA00023125"/>
    </source>
</evidence>
<keyword evidence="2" id="KW-0238">DNA-binding</keyword>
<feature type="domain" description="HTH marR-type" evidence="4">
    <location>
        <begin position="3"/>
        <end position="144"/>
    </location>
</feature>
<reference evidence="5 6" key="2">
    <citation type="submission" date="2017-10" db="EMBL/GenBank/DDBJ databases">
        <authorList>
            <person name="Banno H."/>
            <person name="Chua N.-H."/>
        </authorList>
    </citation>
    <scope>NUCLEOTIDE SEQUENCE [LARGE SCALE GENOMIC DNA]</scope>
    <source>
        <strain evidence="5 6">JK623</strain>
    </source>
</reference>
<evidence type="ECO:0000256" key="3">
    <source>
        <dbReference type="ARBA" id="ARBA00023163"/>
    </source>
</evidence>
<evidence type="ECO:0000256" key="1">
    <source>
        <dbReference type="ARBA" id="ARBA00023015"/>
    </source>
</evidence>
<accession>A0A2G3E586</accession>
<dbReference type="GO" id="GO:0003700">
    <property type="term" value="F:DNA-binding transcription factor activity"/>
    <property type="evidence" value="ECO:0007669"/>
    <property type="project" value="InterPro"/>
</dbReference>
<reference evidence="5 6" key="1">
    <citation type="submission" date="2017-10" db="EMBL/GenBank/DDBJ databases">
        <title>Resolving the taxonomy of Roseburia spp., Eubacterium rectale and Agathobacter spp. through phylogenomic analysis.</title>
        <authorList>
            <person name="Sheridan P.O."/>
            <person name="Walker A.W."/>
            <person name="Duncan S.H."/>
            <person name="Scott K.P."/>
            <person name="Toole P.W.O."/>
            <person name="Luis P."/>
            <person name="Flint H.J."/>
        </authorList>
    </citation>
    <scope>NUCLEOTIDE SEQUENCE [LARGE SCALE GENOMIC DNA]</scope>
    <source>
        <strain evidence="5 6">JK623</strain>
    </source>
</reference>
<dbReference type="InterPro" id="IPR036390">
    <property type="entry name" value="WH_DNA-bd_sf"/>
</dbReference>
<dbReference type="InterPro" id="IPR036388">
    <property type="entry name" value="WH-like_DNA-bd_sf"/>
</dbReference>
<proteinExistence type="predicted"/>
<dbReference type="Proteomes" id="UP000224563">
    <property type="component" value="Unassembled WGS sequence"/>
</dbReference>
<gene>
    <name evidence="5" type="ORF">CSX02_02590</name>
</gene>
<keyword evidence="6" id="KW-1185">Reference proteome</keyword>
<keyword evidence="3" id="KW-0804">Transcription</keyword>